<protein>
    <recommendedName>
        <fullName evidence="5">ATPase</fullName>
    </recommendedName>
</protein>
<keyword evidence="4" id="KW-1185">Reference proteome</keyword>
<gene>
    <name evidence="3" type="ORF">GCWU000342_02116</name>
</gene>
<evidence type="ECO:0000313" key="4">
    <source>
        <dbReference type="Proteomes" id="UP000003494"/>
    </source>
</evidence>
<dbReference type="InterPro" id="IPR027417">
    <property type="entry name" value="P-loop_NTPase"/>
</dbReference>
<dbReference type="SUPFAM" id="SSF52540">
    <property type="entry name" value="P-loop containing nucleoside triphosphate hydrolases"/>
    <property type="match status" value="1"/>
</dbReference>
<feature type="domain" description="DUF4143" evidence="2">
    <location>
        <begin position="214"/>
        <end position="367"/>
    </location>
</feature>
<feature type="domain" description="AAA" evidence="1">
    <location>
        <begin position="22"/>
        <end position="167"/>
    </location>
</feature>
<evidence type="ECO:0000259" key="2">
    <source>
        <dbReference type="Pfam" id="PF13635"/>
    </source>
</evidence>
<evidence type="ECO:0000313" key="3">
    <source>
        <dbReference type="EMBL" id="EEP27422.1"/>
    </source>
</evidence>
<sequence>MVKRMVKRDSYINRLIHSMWNSEIKVITGIRRCGKSVLLFDLFFEYLLSQNVSEDHILKIELDQRRYYKFRNPITLCEYVESTVRDRKDEKFYLFIDEVQLTTKVADKENGGIEVTIYDMLNELKAYKNLDVYVTGSNSKGLSKDIATEFRGRATQIHVFPLSFAEFYSAVGGDERKALDTYMLYGGMPRLLALEDDKDKKDYLTSLYSELYVKDIVERNGIEREDVLNDILDFLASQISSLTNPTNIANAISSMKNEKVNPAMVSNYVQYMIDSFLVLMAKRYDVKGKTYFKYPNKYYYTDIGLRNARMNYRQYDPGHIMENMIYNELLRCGYSVDVGVVCDRTGDSKVQKEIDFVVNDADKKIYIQSAFRMDTDKKESSELSSLMLTKDFFKKIIVRMDVPHNFYDDNGIFHCNLIDLLLGRVELF</sequence>
<name>C4GDE3_9FIRM</name>
<dbReference type="Pfam" id="PF13173">
    <property type="entry name" value="AAA_14"/>
    <property type="match status" value="1"/>
</dbReference>
<dbReference type="HOGENOM" id="CLU_041527_1_0_9"/>
<dbReference type="EMBL" id="ACIP02000007">
    <property type="protein sequence ID" value="EEP27422.1"/>
    <property type="molecule type" value="Genomic_DNA"/>
</dbReference>
<evidence type="ECO:0000259" key="1">
    <source>
        <dbReference type="Pfam" id="PF13173"/>
    </source>
</evidence>
<dbReference type="InterPro" id="IPR041682">
    <property type="entry name" value="AAA_14"/>
</dbReference>
<evidence type="ECO:0008006" key="5">
    <source>
        <dbReference type="Google" id="ProtNLM"/>
    </source>
</evidence>
<dbReference type="AlphaFoldDB" id="C4GDE3"/>
<dbReference type="RefSeq" id="WP_006907093.1">
    <property type="nucleotide sequence ID" value="NZ_GG665867.1"/>
</dbReference>
<organism evidence="3 4">
    <name type="scientific">Shuttleworthella satelles DSM 14600</name>
    <dbReference type="NCBI Taxonomy" id="626523"/>
    <lineage>
        <taxon>Bacteria</taxon>
        <taxon>Bacillati</taxon>
        <taxon>Bacillota</taxon>
        <taxon>Clostridia</taxon>
        <taxon>Lachnospirales</taxon>
        <taxon>Lachnospiraceae</taxon>
        <taxon>Shuttleworthella</taxon>
    </lineage>
</organism>
<dbReference type="InterPro" id="IPR025420">
    <property type="entry name" value="DUF4143"/>
</dbReference>
<reference evidence="3" key="1">
    <citation type="submission" date="2009-04" db="EMBL/GenBank/DDBJ databases">
        <authorList>
            <person name="Weinstock G."/>
            <person name="Sodergren E."/>
            <person name="Clifton S."/>
            <person name="Fulton L."/>
            <person name="Fulton B."/>
            <person name="Courtney L."/>
            <person name="Fronick C."/>
            <person name="Harrison M."/>
            <person name="Strong C."/>
            <person name="Farmer C."/>
            <person name="Delahaunty K."/>
            <person name="Markovic C."/>
            <person name="Hall O."/>
            <person name="Minx P."/>
            <person name="Tomlinson C."/>
            <person name="Mitreva M."/>
            <person name="Nelson J."/>
            <person name="Hou S."/>
            <person name="Wollam A."/>
            <person name="Pepin K.H."/>
            <person name="Johnson M."/>
            <person name="Bhonagiri V."/>
            <person name="Nash W.E."/>
            <person name="Warren W."/>
            <person name="Chinwalla A."/>
            <person name="Mardis E.R."/>
            <person name="Wilson R.K."/>
        </authorList>
    </citation>
    <scope>NUCLEOTIDE SEQUENCE [LARGE SCALE GENOMIC DNA]</scope>
    <source>
        <strain evidence="3">DSM 14600</strain>
    </source>
</reference>
<accession>C4GDE3</accession>
<dbReference type="Pfam" id="PF13635">
    <property type="entry name" value="DUF4143"/>
    <property type="match status" value="1"/>
</dbReference>
<comment type="caution">
    <text evidence="3">The sequence shown here is derived from an EMBL/GenBank/DDBJ whole genome shotgun (WGS) entry which is preliminary data.</text>
</comment>
<dbReference type="PANTHER" id="PTHR33295">
    <property type="entry name" value="ATPASE"/>
    <property type="match status" value="1"/>
</dbReference>
<proteinExistence type="predicted"/>
<dbReference type="Proteomes" id="UP000003494">
    <property type="component" value="Unassembled WGS sequence"/>
</dbReference>
<dbReference type="eggNOG" id="COG1373">
    <property type="taxonomic scope" value="Bacteria"/>
</dbReference>
<dbReference type="PANTHER" id="PTHR33295:SF18">
    <property type="entry name" value="AAA+ ATPASE DOMAIN-CONTAINING PROTEIN"/>
    <property type="match status" value="1"/>
</dbReference>